<reference evidence="3 4" key="1">
    <citation type="submission" date="2019-03" db="EMBL/GenBank/DDBJ databases">
        <title>San Antonio Military Medical Center submission to MRSN (WRAIR), pending publication.</title>
        <authorList>
            <person name="Blyth D.M."/>
            <person name="Mccarthy S.L."/>
            <person name="Schall S.E."/>
            <person name="Stam J.A."/>
            <person name="Ong A.C."/>
            <person name="Mcgann P.T."/>
        </authorList>
    </citation>
    <scope>NUCLEOTIDE SEQUENCE [LARGE SCALE GENOMIC DNA]</scope>
    <source>
        <strain evidence="3 4">MRSN571793</strain>
    </source>
</reference>
<dbReference type="STRING" id="1121485.GCA_000426485_01327"/>
<name>A0A4Y8L273_9BACT</name>
<dbReference type="RefSeq" id="WP_134437198.1">
    <property type="nucleotide sequence ID" value="NZ_AP028867.1"/>
</dbReference>
<accession>A0A4Y8L273</accession>
<dbReference type="OrthoDB" id="995605at2"/>
<dbReference type="AlphaFoldDB" id="A0A4Y8L273"/>
<feature type="region of interest" description="Disordered" evidence="1">
    <location>
        <begin position="218"/>
        <end position="239"/>
    </location>
</feature>
<dbReference type="Pfam" id="PF10988">
    <property type="entry name" value="DUF2807"/>
    <property type="match status" value="1"/>
</dbReference>
<gene>
    <name evidence="3" type="ORF">E2605_16025</name>
</gene>
<proteinExistence type="predicted"/>
<keyword evidence="4" id="KW-1185">Reference proteome</keyword>
<evidence type="ECO:0000313" key="4">
    <source>
        <dbReference type="Proteomes" id="UP000297861"/>
    </source>
</evidence>
<protein>
    <submittedName>
        <fullName evidence="3">DUF2807 domain-containing protein</fullName>
    </submittedName>
</protein>
<feature type="domain" description="Putative auto-transporter adhesin head GIN" evidence="2">
    <location>
        <begin position="39"/>
        <end position="223"/>
    </location>
</feature>
<dbReference type="Proteomes" id="UP000297861">
    <property type="component" value="Unassembled WGS sequence"/>
</dbReference>
<dbReference type="Gene3D" id="2.160.20.120">
    <property type="match status" value="1"/>
</dbReference>
<evidence type="ECO:0000313" key="3">
    <source>
        <dbReference type="EMBL" id="TFD94266.1"/>
    </source>
</evidence>
<feature type="compositionally biased region" description="Polar residues" evidence="1">
    <location>
        <begin position="224"/>
        <end position="239"/>
    </location>
</feature>
<dbReference type="PANTHER" id="PTHR39200">
    <property type="entry name" value="HYPOTHETICAL EXPORTED PROTEIN"/>
    <property type="match status" value="1"/>
</dbReference>
<sequence length="239" mass="25634">MKALGVILLAVLSVTTCYAFGFGERGNRNIKTKEISISNYSVIEALGSADVYYEQKPNQKPYLRVEIDENLMQYVKVQVQNGILTLGTKPNTNMSPTRFRIYTNSTSLVKAGIKGSGDLYLQGKIQADKFEVYVKGSGDVSANNLNTKHLTTWIQGSGDITLKGQTDYLSATITGSGDLNTISLSSKNADCLIKGSGDLSVNASGQLNAEVRGSGDITYAGSPRQLNKSVRGSGSISKK</sequence>
<dbReference type="InterPro" id="IPR021255">
    <property type="entry name" value="DUF2807"/>
</dbReference>
<comment type="caution">
    <text evidence="3">The sequence shown here is derived from an EMBL/GenBank/DDBJ whole genome shotgun (WGS) entry which is preliminary data.</text>
</comment>
<organism evidence="3 4">
    <name type="scientific">Dysgonomonas capnocytophagoides</name>
    <dbReference type="NCBI Taxonomy" id="45254"/>
    <lineage>
        <taxon>Bacteria</taxon>
        <taxon>Pseudomonadati</taxon>
        <taxon>Bacteroidota</taxon>
        <taxon>Bacteroidia</taxon>
        <taxon>Bacteroidales</taxon>
        <taxon>Dysgonomonadaceae</taxon>
        <taxon>Dysgonomonas</taxon>
    </lineage>
</organism>
<dbReference type="EMBL" id="SOML01000011">
    <property type="protein sequence ID" value="TFD94266.1"/>
    <property type="molecule type" value="Genomic_DNA"/>
</dbReference>
<dbReference type="PANTHER" id="PTHR39200:SF1">
    <property type="entry name" value="AUTO-TRANSPORTER ADHESIN HEAD GIN DOMAIN-CONTAINING PROTEIN-RELATED"/>
    <property type="match status" value="1"/>
</dbReference>
<evidence type="ECO:0000256" key="1">
    <source>
        <dbReference type="SAM" id="MobiDB-lite"/>
    </source>
</evidence>
<evidence type="ECO:0000259" key="2">
    <source>
        <dbReference type="Pfam" id="PF10988"/>
    </source>
</evidence>